<keyword evidence="1" id="KW-0175">Coiled coil</keyword>
<dbReference type="Proteomes" id="UP000199413">
    <property type="component" value="Unassembled WGS sequence"/>
</dbReference>
<name>A0A1C6RT39_9ACTN</name>
<feature type="chain" id="PRO_5038424597" description="Lipoprotein" evidence="2">
    <location>
        <begin position="23"/>
        <end position="301"/>
    </location>
</feature>
<dbReference type="STRING" id="568872.GA0070624_1940"/>
<evidence type="ECO:0000256" key="1">
    <source>
        <dbReference type="SAM" id="Coils"/>
    </source>
</evidence>
<organism evidence="3 4">
    <name type="scientific">Micromonospora rhizosphaerae</name>
    <dbReference type="NCBI Taxonomy" id="568872"/>
    <lineage>
        <taxon>Bacteria</taxon>
        <taxon>Bacillati</taxon>
        <taxon>Actinomycetota</taxon>
        <taxon>Actinomycetes</taxon>
        <taxon>Micromonosporales</taxon>
        <taxon>Micromonosporaceae</taxon>
        <taxon>Micromonospora</taxon>
    </lineage>
</organism>
<evidence type="ECO:0000256" key="2">
    <source>
        <dbReference type="SAM" id="SignalP"/>
    </source>
</evidence>
<evidence type="ECO:0000313" key="3">
    <source>
        <dbReference type="EMBL" id="SCL20203.1"/>
    </source>
</evidence>
<reference evidence="4" key="1">
    <citation type="submission" date="2016-06" db="EMBL/GenBank/DDBJ databases">
        <authorList>
            <person name="Varghese N."/>
            <person name="Submissions Spin"/>
        </authorList>
    </citation>
    <scope>NUCLEOTIDE SEQUENCE [LARGE SCALE GENOMIC DNA]</scope>
    <source>
        <strain evidence="4">DSM 45431</strain>
    </source>
</reference>
<keyword evidence="2" id="KW-0732">Signal</keyword>
<dbReference type="PROSITE" id="PS51257">
    <property type="entry name" value="PROKAR_LIPOPROTEIN"/>
    <property type="match status" value="1"/>
</dbReference>
<evidence type="ECO:0008006" key="5">
    <source>
        <dbReference type="Google" id="ProtNLM"/>
    </source>
</evidence>
<feature type="signal peptide" evidence="2">
    <location>
        <begin position="1"/>
        <end position="22"/>
    </location>
</feature>
<feature type="coiled-coil region" evidence="1">
    <location>
        <begin position="29"/>
        <end position="56"/>
    </location>
</feature>
<proteinExistence type="predicted"/>
<sequence>MVRGRWMLWIAAVAMLGGCGPAGDGAGGNGRAEDGLDRLRQQARDALARYDQAVRDAGGAQGFVPVGDLTGQLGDWEPANGDNNKLALLAGQVFPAEALPTAGQKTGTVVWETGRTQPVPLMSAEETLAQMRAAGGRGCSGCVPLEATAARLTTVRIPTTRGPATAPAWEYTLKGTAVRLTRIAAAPAIEVTPPPWDADHPHGGLRIDSATGTTTSRQLTVAFTGSPDPKSQPCGADYSAEAVESGNAVVVIVIEHPHADRETCGDIGARRTATVELAQPLRERAVLEVQQGLPVPLTISG</sequence>
<dbReference type="AlphaFoldDB" id="A0A1C6RT39"/>
<evidence type="ECO:0000313" key="4">
    <source>
        <dbReference type="Proteomes" id="UP000199413"/>
    </source>
</evidence>
<dbReference type="EMBL" id="FMHV01000002">
    <property type="protein sequence ID" value="SCL20203.1"/>
    <property type="molecule type" value="Genomic_DNA"/>
</dbReference>
<gene>
    <name evidence="3" type="ORF">GA0070624_1940</name>
</gene>
<keyword evidence="4" id="KW-1185">Reference proteome</keyword>
<protein>
    <recommendedName>
        <fullName evidence="5">Lipoprotein</fullName>
    </recommendedName>
</protein>
<accession>A0A1C6RT39</accession>